<gene>
    <name evidence="2" type="ORF">R1Y80_11725</name>
</gene>
<dbReference type="PROSITE" id="PS51186">
    <property type="entry name" value="GNAT"/>
    <property type="match status" value="1"/>
</dbReference>
<proteinExistence type="predicted"/>
<evidence type="ECO:0000313" key="2">
    <source>
        <dbReference type="EMBL" id="XCN14286.1"/>
    </source>
</evidence>
<dbReference type="AlphaFoldDB" id="A0AAU8KDF2"/>
<dbReference type="InterPro" id="IPR016181">
    <property type="entry name" value="Acyl_CoA_acyltransferase"/>
</dbReference>
<reference evidence="2" key="1">
    <citation type="submission" date="2023-10" db="EMBL/GenBank/DDBJ databases">
        <title>Complete genome sequence of Streptomyces sp. JL1001.</title>
        <authorList>
            <person name="Jiang L."/>
        </authorList>
    </citation>
    <scope>NUCLEOTIDE SEQUENCE</scope>
    <source>
        <strain evidence="2">JL1001</strain>
    </source>
</reference>
<accession>A0AAU8KDF2</accession>
<dbReference type="InterPro" id="IPR000182">
    <property type="entry name" value="GNAT_dom"/>
</dbReference>
<evidence type="ECO:0000259" key="1">
    <source>
        <dbReference type="PROSITE" id="PS51186"/>
    </source>
</evidence>
<dbReference type="Pfam" id="PF00583">
    <property type="entry name" value="Acetyltransf_1"/>
    <property type="match status" value="1"/>
</dbReference>
<protein>
    <submittedName>
        <fullName evidence="2">GNAT family N-acetyltransferase</fullName>
    </submittedName>
</protein>
<dbReference type="SUPFAM" id="SSF55729">
    <property type="entry name" value="Acyl-CoA N-acyltransferases (Nat)"/>
    <property type="match status" value="1"/>
</dbReference>
<dbReference type="Gene3D" id="3.40.630.30">
    <property type="match status" value="1"/>
</dbReference>
<dbReference type="GO" id="GO:0016747">
    <property type="term" value="F:acyltransferase activity, transferring groups other than amino-acyl groups"/>
    <property type="evidence" value="ECO:0007669"/>
    <property type="project" value="InterPro"/>
</dbReference>
<dbReference type="RefSeq" id="WP_354596975.1">
    <property type="nucleotide sequence ID" value="NZ_CP136798.1"/>
</dbReference>
<feature type="domain" description="N-acetyltransferase" evidence="1">
    <location>
        <begin position="3"/>
        <end position="181"/>
    </location>
</feature>
<name>A0AAU8KDF2_9ACTN</name>
<organism evidence="2">
    <name type="scientific">Streptomyces sp. JL1001</name>
    <dbReference type="NCBI Taxonomy" id="3078227"/>
    <lineage>
        <taxon>Bacteria</taxon>
        <taxon>Bacillati</taxon>
        <taxon>Actinomycetota</taxon>
        <taxon>Actinomycetes</taxon>
        <taxon>Kitasatosporales</taxon>
        <taxon>Streptomycetaceae</taxon>
        <taxon>Streptomyces</taxon>
    </lineage>
</organism>
<dbReference type="EMBL" id="CP136798">
    <property type="protein sequence ID" value="XCN14286.1"/>
    <property type="molecule type" value="Genomic_DNA"/>
</dbReference>
<sequence length="200" mass="20786">MTSEVRTVQAGEVIRYADGIRDVYASAFAAPPWNEDPAEADVYVERLARDALRPGFTAAVATAGGTVTGFATAWITPEVFPADRSYGQVAEALGPLRTRAWLCGALEVNELAVAPEAHGGRLGAALLDAVTGPAPGGRCWLLTSVRAEAALRLYERTGWRRVDAPVPGKAALVVLLGPRHPGRDEAGVGGEDGDGGGGAR</sequence>